<dbReference type="AlphaFoldDB" id="A0A3N1HU37"/>
<evidence type="ECO:0000256" key="1">
    <source>
        <dbReference type="SAM" id="Coils"/>
    </source>
</evidence>
<accession>A0A3N1HU37</accession>
<keyword evidence="4" id="KW-1185">Reference proteome</keyword>
<organism evidence="3 4">
    <name type="scientific">Pseudokineococcus lusitanus</name>
    <dbReference type="NCBI Taxonomy" id="763993"/>
    <lineage>
        <taxon>Bacteria</taxon>
        <taxon>Bacillati</taxon>
        <taxon>Actinomycetota</taxon>
        <taxon>Actinomycetes</taxon>
        <taxon>Kineosporiales</taxon>
        <taxon>Kineosporiaceae</taxon>
        <taxon>Pseudokineococcus</taxon>
    </lineage>
</organism>
<protein>
    <submittedName>
        <fullName evidence="3">Uncharacterized protein DUF4355</fullName>
    </submittedName>
</protein>
<dbReference type="Proteomes" id="UP000276232">
    <property type="component" value="Unassembled WGS sequence"/>
</dbReference>
<dbReference type="InterPro" id="IPR025580">
    <property type="entry name" value="Gp46"/>
</dbReference>
<evidence type="ECO:0000313" key="4">
    <source>
        <dbReference type="Proteomes" id="UP000276232"/>
    </source>
</evidence>
<proteinExistence type="predicted"/>
<keyword evidence="1" id="KW-0175">Coiled coil</keyword>
<feature type="region of interest" description="Disordered" evidence="2">
    <location>
        <begin position="18"/>
        <end position="46"/>
    </location>
</feature>
<feature type="compositionally biased region" description="Gly residues" evidence="2">
    <location>
        <begin position="20"/>
        <end position="34"/>
    </location>
</feature>
<gene>
    <name evidence="3" type="ORF">EDC03_0556</name>
</gene>
<sequence length="196" mass="20611">MSKRLTGIRTGLFLRLVEGEPGGEPAGGGAGSGGNPPAFEAVTSQEDFDRRIADRLRREREKFAGFDEIKRKADAYDAAEVEKQSDVEKANARAAAAEQRATEAEAKSLRLDVAAAKGVPAGLVPRLHGATREELEADADALLALLPPATGGGTGGTPPRPRPDSTQGSSTPARDNGSPERREQMYRALGRPVPSA</sequence>
<feature type="coiled-coil region" evidence="1">
    <location>
        <begin position="80"/>
        <end position="107"/>
    </location>
</feature>
<feature type="region of interest" description="Disordered" evidence="2">
    <location>
        <begin position="145"/>
        <end position="196"/>
    </location>
</feature>
<name>A0A3N1HU37_9ACTN</name>
<dbReference type="InParanoid" id="A0A3N1HU37"/>
<evidence type="ECO:0000313" key="3">
    <source>
        <dbReference type="EMBL" id="ROP45940.1"/>
    </source>
</evidence>
<dbReference type="EMBL" id="RJKN01000001">
    <property type="protein sequence ID" value="ROP45940.1"/>
    <property type="molecule type" value="Genomic_DNA"/>
</dbReference>
<reference evidence="3 4" key="1">
    <citation type="journal article" date="2015" name="Stand. Genomic Sci.">
        <title>Genomic Encyclopedia of Bacterial and Archaeal Type Strains, Phase III: the genomes of soil and plant-associated and newly described type strains.</title>
        <authorList>
            <person name="Whitman W.B."/>
            <person name="Woyke T."/>
            <person name="Klenk H.P."/>
            <person name="Zhou Y."/>
            <person name="Lilburn T.G."/>
            <person name="Beck B.J."/>
            <person name="De Vos P."/>
            <person name="Vandamme P."/>
            <person name="Eisen J.A."/>
            <person name="Garrity G."/>
            <person name="Hugenholtz P."/>
            <person name="Kyrpides N.C."/>
        </authorList>
    </citation>
    <scope>NUCLEOTIDE SEQUENCE [LARGE SCALE GENOMIC DNA]</scope>
    <source>
        <strain evidence="3 4">CECT 7306</strain>
    </source>
</reference>
<comment type="caution">
    <text evidence="3">The sequence shown here is derived from an EMBL/GenBank/DDBJ whole genome shotgun (WGS) entry which is preliminary data.</text>
</comment>
<dbReference type="Pfam" id="PF14265">
    <property type="entry name" value="DUF4355"/>
    <property type="match status" value="1"/>
</dbReference>
<evidence type="ECO:0000256" key="2">
    <source>
        <dbReference type="SAM" id="MobiDB-lite"/>
    </source>
</evidence>
<dbReference type="RefSeq" id="WP_123378607.1">
    <property type="nucleotide sequence ID" value="NZ_RJKN01000001.1"/>
</dbReference>